<dbReference type="SUPFAM" id="SSF47413">
    <property type="entry name" value="lambda repressor-like DNA-binding domains"/>
    <property type="match status" value="1"/>
</dbReference>
<dbReference type="Pfam" id="PF01381">
    <property type="entry name" value="HTH_3"/>
    <property type="match status" value="1"/>
</dbReference>
<gene>
    <name evidence="3" type="ORF">Y88_2385</name>
</gene>
<name>F1Z6G3_9SPHN</name>
<dbReference type="InParanoid" id="F1Z6G3"/>
<comment type="caution">
    <text evidence="3">The sequence shown here is derived from an EMBL/GenBank/DDBJ whole genome shotgun (WGS) entry which is preliminary data.</text>
</comment>
<dbReference type="eggNOG" id="COG1396">
    <property type="taxonomic scope" value="Bacteria"/>
</dbReference>
<dbReference type="PANTHER" id="PTHR46797:SF2">
    <property type="entry name" value="TRANSCRIPTIONAL REGULATOR"/>
    <property type="match status" value="1"/>
</dbReference>
<dbReference type="InterPro" id="IPR010982">
    <property type="entry name" value="Lambda_DNA-bd_dom_sf"/>
</dbReference>
<evidence type="ECO:0000259" key="2">
    <source>
        <dbReference type="PROSITE" id="PS50943"/>
    </source>
</evidence>
<dbReference type="InterPro" id="IPR014710">
    <property type="entry name" value="RmlC-like_jellyroll"/>
</dbReference>
<dbReference type="PANTHER" id="PTHR46797">
    <property type="entry name" value="HTH-TYPE TRANSCRIPTIONAL REGULATOR"/>
    <property type="match status" value="1"/>
</dbReference>
<evidence type="ECO:0000256" key="1">
    <source>
        <dbReference type="ARBA" id="ARBA00023125"/>
    </source>
</evidence>
<dbReference type="GO" id="GO:0005829">
    <property type="term" value="C:cytosol"/>
    <property type="evidence" value="ECO:0007669"/>
    <property type="project" value="TreeGrafter"/>
</dbReference>
<dbReference type="Gene3D" id="2.60.120.10">
    <property type="entry name" value="Jelly Rolls"/>
    <property type="match status" value="1"/>
</dbReference>
<dbReference type="GO" id="GO:0003700">
    <property type="term" value="F:DNA-binding transcription factor activity"/>
    <property type="evidence" value="ECO:0007669"/>
    <property type="project" value="TreeGrafter"/>
</dbReference>
<dbReference type="SMART" id="SM00530">
    <property type="entry name" value="HTH_XRE"/>
    <property type="match status" value="1"/>
</dbReference>
<feature type="domain" description="HTH cro/C1-type" evidence="2">
    <location>
        <begin position="28"/>
        <end position="82"/>
    </location>
</feature>
<protein>
    <submittedName>
        <fullName evidence="3">Putative transcriptional regulator</fullName>
    </submittedName>
</protein>
<dbReference type="EMBL" id="AEWJ01000024">
    <property type="protein sequence ID" value="EGD59945.1"/>
    <property type="molecule type" value="Genomic_DNA"/>
</dbReference>
<dbReference type="InterPro" id="IPR001387">
    <property type="entry name" value="Cro/C1-type_HTH"/>
</dbReference>
<dbReference type="OrthoDB" id="9814751at2"/>
<accession>F1Z6G3</accession>
<organism evidence="3 4">
    <name type="scientific">Novosphingobium nitrogenifigens DSM 19370</name>
    <dbReference type="NCBI Taxonomy" id="983920"/>
    <lineage>
        <taxon>Bacteria</taxon>
        <taxon>Pseudomonadati</taxon>
        <taxon>Pseudomonadota</taxon>
        <taxon>Alphaproteobacteria</taxon>
        <taxon>Sphingomonadales</taxon>
        <taxon>Sphingomonadaceae</taxon>
        <taxon>Novosphingobium</taxon>
    </lineage>
</organism>
<dbReference type="PROSITE" id="PS50943">
    <property type="entry name" value="HTH_CROC1"/>
    <property type="match status" value="1"/>
</dbReference>
<dbReference type="RefSeq" id="WP_008069862.1">
    <property type="nucleotide sequence ID" value="NZ_AQWK01000003.1"/>
</dbReference>
<dbReference type="HOGENOM" id="CLU_085376_1_1_5"/>
<dbReference type="CDD" id="cd00093">
    <property type="entry name" value="HTH_XRE"/>
    <property type="match status" value="1"/>
</dbReference>
<dbReference type="CDD" id="cd02209">
    <property type="entry name" value="cupin_XRE_C"/>
    <property type="match status" value="1"/>
</dbReference>
<dbReference type="InterPro" id="IPR013096">
    <property type="entry name" value="Cupin_2"/>
</dbReference>
<keyword evidence="1" id="KW-0238">DNA-binding</keyword>
<evidence type="ECO:0000313" key="3">
    <source>
        <dbReference type="EMBL" id="EGD59945.1"/>
    </source>
</evidence>
<dbReference type="InterPro" id="IPR011051">
    <property type="entry name" value="RmlC_Cupin_sf"/>
</dbReference>
<reference evidence="3 4" key="1">
    <citation type="journal article" date="2012" name="J. Bacteriol.">
        <title>Draft Genome Sequence of Novosphingobium nitrogenifigens Y88T.</title>
        <authorList>
            <person name="Strabala T.J."/>
            <person name="Macdonald L."/>
            <person name="Liu V."/>
            <person name="Smit A.M."/>
        </authorList>
    </citation>
    <scope>NUCLEOTIDE SEQUENCE [LARGE SCALE GENOMIC DNA]</scope>
    <source>
        <strain evidence="3 4">DSM 19370</strain>
    </source>
</reference>
<keyword evidence="4" id="KW-1185">Reference proteome</keyword>
<dbReference type="InterPro" id="IPR050807">
    <property type="entry name" value="TransReg_Diox_bact_type"/>
</dbReference>
<dbReference type="eggNOG" id="COG1917">
    <property type="taxonomic scope" value="Bacteria"/>
</dbReference>
<dbReference type="AlphaFoldDB" id="F1Z6G3"/>
<dbReference type="Pfam" id="PF07883">
    <property type="entry name" value="Cupin_2"/>
    <property type="match status" value="1"/>
</dbReference>
<dbReference type="SUPFAM" id="SSF51182">
    <property type="entry name" value="RmlC-like cupins"/>
    <property type="match status" value="1"/>
</dbReference>
<proteinExistence type="predicted"/>
<evidence type="ECO:0000313" key="4">
    <source>
        <dbReference type="Proteomes" id="UP000004728"/>
    </source>
</evidence>
<dbReference type="Proteomes" id="UP000004728">
    <property type="component" value="Unassembled WGS sequence"/>
</dbReference>
<dbReference type="STRING" id="983920.Y88_2385"/>
<dbReference type="GO" id="GO:0003677">
    <property type="term" value="F:DNA binding"/>
    <property type="evidence" value="ECO:0007669"/>
    <property type="project" value="UniProtKB-KW"/>
</dbReference>
<sequence length="204" mass="21932">MSDLDAHPERLAAIEEAEAVGARLGQQIRALRRDRGLTLAHLAETTGLSLGLVSQIERGLSEPSVKALHLLASALGVTVGWFFRDDGEREDTLPESDLIVRRGARRTIGYAGGIVDELLSPSLDGQLELLLCRIAPGSGADPYAHAGEEAGYVVAGTLELTVEGHTHVLTAGDSFGFRSMRPHSYRNPTRQETVVIWAVTPPSF</sequence>
<dbReference type="Gene3D" id="1.10.260.40">
    <property type="entry name" value="lambda repressor-like DNA-binding domains"/>
    <property type="match status" value="1"/>
</dbReference>